<keyword evidence="6" id="KW-1185">Reference proteome</keyword>
<gene>
    <name evidence="5" type="ORF">KSZ_11820</name>
</gene>
<evidence type="ECO:0000313" key="6">
    <source>
        <dbReference type="Proteomes" id="UP000635565"/>
    </source>
</evidence>
<name>A0ABQ3VDE3_9CHLR</name>
<evidence type="ECO:0000259" key="3">
    <source>
        <dbReference type="Pfam" id="PF00534"/>
    </source>
</evidence>
<evidence type="ECO:0000256" key="1">
    <source>
        <dbReference type="ARBA" id="ARBA00022676"/>
    </source>
</evidence>
<keyword evidence="1" id="KW-0328">Glycosyltransferase</keyword>
<dbReference type="InterPro" id="IPR001296">
    <property type="entry name" value="Glyco_trans_1"/>
</dbReference>
<organism evidence="5 6">
    <name type="scientific">Dictyobacter formicarum</name>
    <dbReference type="NCBI Taxonomy" id="2778368"/>
    <lineage>
        <taxon>Bacteria</taxon>
        <taxon>Bacillati</taxon>
        <taxon>Chloroflexota</taxon>
        <taxon>Ktedonobacteria</taxon>
        <taxon>Ktedonobacterales</taxon>
        <taxon>Dictyobacteraceae</taxon>
        <taxon>Dictyobacter</taxon>
    </lineage>
</organism>
<reference evidence="5 6" key="1">
    <citation type="journal article" date="2021" name="Int. J. Syst. Evol. Microbiol.">
        <title>Reticulibacter mediterranei gen. nov., sp. nov., within the new family Reticulibacteraceae fam. nov., and Ktedonospora formicarum gen. nov., sp. nov., Ktedonobacter robiniae sp. nov., Dictyobacter formicarum sp. nov. and Dictyobacter arantiisoli sp. nov., belonging to the class Ktedonobacteria.</title>
        <authorList>
            <person name="Yabe S."/>
            <person name="Zheng Y."/>
            <person name="Wang C.M."/>
            <person name="Sakai Y."/>
            <person name="Abe K."/>
            <person name="Yokota A."/>
            <person name="Donadio S."/>
            <person name="Cavaletti L."/>
            <person name="Monciardini P."/>
        </authorList>
    </citation>
    <scope>NUCLEOTIDE SEQUENCE [LARGE SCALE GENOMIC DNA]</scope>
    <source>
        <strain evidence="5 6">SOSP1-9</strain>
    </source>
</reference>
<accession>A0ABQ3VDE3</accession>
<comment type="caution">
    <text evidence="5">The sequence shown here is derived from an EMBL/GenBank/DDBJ whole genome shotgun (WGS) entry which is preliminary data.</text>
</comment>
<dbReference type="Proteomes" id="UP000635565">
    <property type="component" value="Unassembled WGS sequence"/>
</dbReference>
<dbReference type="Gene3D" id="3.40.50.2000">
    <property type="entry name" value="Glycogen Phosphorylase B"/>
    <property type="match status" value="2"/>
</dbReference>
<feature type="domain" description="Glycosyltransferase subfamily 4-like N-terminal" evidence="4">
    <location>
        <begin position="20"/>
        <end position="183"/>
    </location>
</feature>
<dbReference type="PANTHER" id="PTHR12526:SF510">
    <property type="entry name" value="D-INOSITOL 3-PHOSPHATE GLYCOSYLTRANSFERASE"/>
    <property type="match status" value="1"/>
</dbReference>
<dbReference type="PANTHER" id="PTHR12526">
    <property type="entry name" value="GLYCOSYLTRANSFERASE"/>
    <property type="match status" value="1"/>
</dbReference>
<dbReference type="RefSeq" id="WP_201360855.1">
    <property type="nucleotide sequence ID" value="NZ_BNJJ01000003.1"/>
</dbReference>
<evidence type="ECO:0000256" key="2">
    <source>
        <dbReference type="ARBA" id="ARBA00022679"/>
    </source>
</evidence>
<dbReference type="Pfam" id="PF00534">
    <property type="entry name" value="Glycos_transf_1"/>
    <property type="match status" value="1"/>
</dbReference>
<evidence type="ECO:0000259" key="4">
    <source>
        <dbReference type="Pfam" id="PF13439"/>
    </source>
</evidence>
<dbReference type="Pfam" id="PF13439">
    <property type="entry name" value="Glyco_transf_4"/>
    <property type="match status" value="1"/>
</dbReference>
<dbReference type="SUPFAM" id="SSF53756">
    <property type="entry name" value="UDP-Glycosyltransferase/glycogen phosphorylase"/>
    <property type="match status" value="1"/>
</dbReference>
<dbReference type="EMBL" id="BNJJ01000003">
    <property type="protein sequence ID" value="GHO83176.1"/>
    <property type="molecule type" value="Genomic_DNA"/>
</dbReference>
<dbReference type="CDD" id="cd03801">
    <property type="entry name" value="GT4_PimA-like"/>
    <property type="match status" value="1"/>
</dbReference>
<evidence type="ECO:0000313" key="5">
    <source>
        <dbReference type="EMBL" id="GHO83176.1"/>
    </source>
</evidence>
<sequence>MAQAKKLRVLMVTAVYFPFMGGIQTHVHEVGRRLAQNGVDVTLLTTVAQQPASPLPREEEVEGMRVIRIPSWPSQTDYYIAPEIASIIKQGNWDLVHCQGCHSFVPLFAMYAARVARIPYIMTFHTGGHSSSWRNSIRSVQWQIQRPLLMRATKLIGVSRFEATYFRTLLRLPQEQFTVIPNGAVVPEVVSRATPESGTLLITSIGRLEKYKGHQHMISAMPRILEKRPEAKLLILGVGPYQAVLEAKAREIGVAERVEIRSVPAHDRQAMADILSRSALVTLLSEYEAHPIAVMEALALQRPVLVADTSGLREIAEQGFARAVPLKSSSEEIAQAALQQIEDPLLPPRQFALSTWDDCAQKLLEIYASAVERKLCVF</sequence>
<dbReference type="InterPro" id="IPR028098">
    <property type="entry name" value="Glyco_trans_4-like_N"/>
</dbReference>
<keyword evidence="2" id="KW-0808">Transferase</keyword>
<protein>
    <submittedName>
        <fullName evidence="5">LPS biosynthesis protein</fullName>
    </submittedName>
</protein>
<proteinExistence type="predicted"/>
<feature type="domain" description="Glycosyl transferase family 1" evidence="3">
    <location>
        <begin position="198"/>
        <end position="344"/>
    </location>
</feature>